<evidence type="ECO:0000313" key="1">
    <source>
        <dbReference type="EMBL" id="KTB36473.1"/>
    </source>
</evidence>
<proteinExistence type="predicted"/>
<gene>
    <name evidence="1" type="ORF">WG66_10981</name>
</gene>
<name>A0A0W0FJH3_MONRR</name>
<dbReference type="AlphaFoldDB" id="A0A0W0FJH3"/>
<dbReference type="EMBL" id="LATX01001899">
    <property type="protein sequence ID" value="KTB36473.1"/>
    <property type="molecule type" value="Genomic_DNA"/>
</dbReference>
<evidence type="ECO:0000313" key="2">
    <source>
        <dbReference type="Proteomes" id="UP000054988"/>
    </source>
</evidence>
<comment type="caution">
    <text evidence="1">The sequence shown here is derived from an EMBL/GenBank/DDBJ whole genome shotgun (WGS) entry which is preliminary data.</text>
</comment>
<protein>
    <submittedName>
        <fullName evidence="1">Uncharacterized protein</fullName>
    </submittedName>
</protein>
<sequence>MLQHFFKEFFDITKILTFPHLHEVSLLLGDKFQIWSDKQGIIYIK</sequence>
<accession>A0A0W0FJH3</accession>
<reference evidence="1 2" key="1">
    <citation type="submission" date="2015-12" db="EMBL/GenBank/DDBJ databases">
        <title>Draft genome sequence of Moniliophthora roreri, the causal agent of frosty pod rot of cacao.</title>
        <authorList>
            <person name="Aime M.C."/>
            <person name="Diaz-Valderrama J.R."/>
            <person name="Kijpornyongpan T."/>
            <person name="Phillips-Mora W."/>
        </authorList>
    </citation>
    <scope>NUCLEOTIDE SEQUENCE [LARGE SCALE GENOMIC DNA]</scope>
    <source>
        <strain evidence="1 2">MCA 2952</strain>
    </source>
</reference>
<organism evidence="1 2">
    <name type="scientific">Moniliophthora roreri</name>
    <name type="common">Frosty pod rot fungus</name>
    <name type="synonym">Monilia roreri</name>
    <dbReference type="NCBI Taxonomy" id="221103"/>
    <lineage>
        <taxon>Eukaryota</taxon>
        <taxon>Fungi</taxon>
        <taxon>Dikarya</taxon>
        <taxon>Basidiomycota</taxon>
        <taxon>Agaricomycotina</taxon>
        <taxon>Agaricomycetes</taxon>
        <taxon>Agaricomycetidae</taxon>
        <taxon>Agaricales</taxon>
        <taxon>Marasmiineae</taxon>
        <taxon>Marasmiaceae</taxon>
        <taxon>Moniliophthora</taxon>
    </lineage>
</organism>
<dbReference type="Proteomes" id="UP000054988">
    <property type="component" value="Unassembled WGS sequence"/>
</dbReference>